<keyword evidence="11 15" id="KW-0819">tRNA processing</keyword>
<keyword evidence="8 15" id="KW-0489">Methyltransferase</keyword>
<comment type="catalytic activity">
    <reaction evidence="14 15 17">
        <text>guanosine(37) in tRNA + S-adenosyl-L-methionine = N(1)-methylguanosine(37) in tRNA + S-adenosyl-L-homocysteine + H(+)</text>
        <dbReference type="Rhea" id="RHEA:36899"/>
        <dbReference type="Rhea" id="RHEA-COMP:10145"/>
        <dbReference type="Rhea" id="RHEA-COMP:10147"/>
        <dbReference type="ChEBI" id="CHEBI:15378"/>
        <dbReference type="ChEBI" id="CHEBI:57856"/>
        <dbReference type="ChEBI" id="CHEBI:59789"/>
        <dbReference type="ChEBI" id="CHEBI:73542"/>
        <dbReference type="ChEBI" id="CHEBI:74269"/>
        <dbReference type="EC" id="2.1.1.228"/>
    </reaction>
</comment>
<evidence type="ECO:0000256" key="1">
    <source>
        <dbReference type="ARBA" id="ARBA00002634"/>
    </source>
</evidence>
<dbReference type="NCBIfam" id="NF000648">
    <property type="entry name" value="PRK00026.1"/>
    <property type="match status" value="1"/>
</dbReference>
<evidence type="ECO:0000256" key="7">
    <source>
        <dbReference type="ARBA" id="ARBA00022490"/>
    </source>
</evidence>
<dbReference type="InterPro" id="IPR029028">
    <property type="entry name" value="Alpha/beta_knot_MTases"/>
</dbReference>
<feature type="domain" description="tRNA methyltransferase TRMD/TRM10-type" evidence="18">
    <location>
        <begin position="1"/>
        <end position="220"/>
    </location>
</feature>
<evidence type="ECO:0000256" key="4">
    <source>
        <dbReference type="ARBA" id="ARBA00011738"/>
    </source>
</evidence>
<accession>A0A9D1LMX6</accession>
<evidence type="ECO:0000256" key="10">
    <source>
        <dbReference type="ARBA" id="ARBA00022691"/>
    </source>
</evidence>
<dbReference type="InterPro" id="IPR016009">
    <property type="entry name" value="tRNA_MeTrfase_TRMD/TRM10"/>
</dbReference>
<organism evidence="19 20">
    <name type="scientific">Candidatus Alloenteromonas pullicola</name>
    <dbReference type="NCBI Taxonomy" id="2840784"/>
    <lineage>
        <taxon>Bacteria</taxon>
        <taxon>Bacillati</taxon>
        <taxon>Bacillota</taxon>
        <taxon>Bacillota incertae sedis</taxon>
        <taxon>Candidatus Alloenteromonas</taxon>
    </lineage>
</organism>
<comment type="caution">
    <text evidence="19">The sequence shown here is derived from an EMBL/GenBank/DDBJ whole genome shotgun (WGS) entry which is preliminary data.</text>
</comment>
<evidence type="ECO:0000256" key="6">
    <source>
        <dbReference type="ARBA" id="ARBA00014679"/>
    </source>
</evidence>
<dbReference type="GO" id="GO:0002939">
    <property type="term" value="P:tRNA N1-guanine methylation"/>
    <property type="evidence" value="ECO:0007669"/>
    <property type="project" value="TreeGrafter"/>
</dbReference>
<dbReference type="InterPro" id="IPR002649">
    <property type="entry name" value="tRNA_m1G_MeTrfase_TrmD"/>
</dbReference>
<dbReference type="InterPro" id="IPR029026">
    <property type="entry name" value="tRNA_m1G_MTases_N"/>
</dbReference>
<comment type="function">
    <text evidence="1 15 17">Specifically methylates guanosine-37 in various tRNAs.</text>
</comment>
<gene>
    <name evidence="15 19" type="primary">trmD</name>
    <name evidence="19" type="ORF">IAC52_00765</name>
</gene>
<evidence type="ECO:0000256" key="17">
    <source>
        <dbReference type="RuleBase" id="RU003464"/>
    </source>
</evidence>
<dbReference type="Proteomes" id="UP000824070">
    <property type="component" value="Unassembled WGS sequence"/>
</dbReference>
<dbReference type="Gene3D" id="1.10.1270.20">
    <property type="entry name" value="tRNA(m1g37)methyltransferase, domain 2"/>
    <property type="match status" value="1"/>
</dbReference>
<comment type="subcellular location">
    <subcellularLocation>
        <location evidence="2 15 17">Cytoplasm</location>
    </subcellularLocation>
</comment>
<evidence type="ECO:0000256" key="5">
    <source>
        <dbReference type="ARBA" id="ARBA00012807"/>
    </source>
</evidence>
<evidence type="ECO:0000313" key="20">
    <source>
        <dbReference type="Proteomes" id="UP000824070"/>
    </source>
</evidence>
<dbReference type="EC" id="2.1.1.228" evidence="5 15"/>
<dbReference type="GO" id="GO:0005829">
    <property type="term" value="C:cytosol"/>
    <property type="evidence" value="ECO:0007669"/>
    <property type="project" value="TreeGrafter"/>
</dbReference>
<evidence type="ECO:0000256" key="15">
    <source>
        <dbReference type="HAMAP-Rule" id="MF_00605"/>
    </source>
</evidence>
<protein>
    <recommendedName>
        <fullName evidence="6 15">tRNA (guanine-N(1)-)-methyltransferase</fullName>
        <ecNumber evidence="5 15">2.1.1.228</ecNumber>
    </recommendedName>
    <alternativeName>
        <fullName evidence="12 15">M1G-methyltransferase</fullName>
    </alternativeName>
    <alternativeName>
        <fullName evidence="13 15">tRNA [GM37] methyltransferase</fullName>
    </alternativeName>
</protein>
<evidence type="ECO:0000256" key="16">
    <source>
        <dbReference type="PIRSR" id="PIRSR000386-1"/>
    </source>
</evidence>
<proteinExistence type="inferred from homology"/>
<feature type="binding site" evidence="15 16">
    <location>
        <begin position="129"/>
        <end position="134"/>
    </location>
    <ligand>
        <name>S-adenosyl-L-methionine</name>
        <dbReference type="ChEBI" id="CHEBI:59789"/>
    </ligand>
</feature>
<keyword evidence="10 15" id="KW-0949">S-adenosyl-L-methionine</keyword>
<evidence type="ECO:0000256" key="9">
    <source>
        <dbReference type="ARBA" id="ARBA00022679"/>
    </source>
</evidence>
<dbReference type="SUPFAM" id="SSF75217">
    <property type="entry name" value="alpha/beta knot"/>
    <property type="match status" value="1"/>
</dbReference>
<keyword evidence="7 15" id="KW-0963">Cytoplasm</keyword>
<evidence type="ECO:0000256" key="14">
    <source>
        <dbReference type="ARBA" id="ARBA00047783"/>
    </source>
</evidence>
<evidence type="ECO:0000256" key="12">
    <source>
        <dbReference type="ARBA" id="ARBA00029736"/>
    </source>
</evidence>
<dbReference type="Gene3D" id="3.40.1280.10">
    <property type="match status" value="1"/>
</dbReference>
<feature type="binding site" evidence="15 16">
    <location>
        <position position="110"/>
    </location>
    <ligand>
        <name>S-adenosyl-L-methionine</name>
        <dbReference type="ChEBI" id="CHEBI:59789"/>
    </ligand>
</feature>
<dbReference type="GO" id="GO:0052906">
    <property type="term" value="F:tRNA (guanine(37)-N1)-methyltransferase activity"/>
    <property type="evidence" value="ECO:0007669"/>
    <property type="project" value="UniProtKB-UniRule"/>
</dbReference>
<evidence type="ECO:0000256" key="3">
    <source>
        <dbReference type="ARBA" id="ARBA00007630"/>
    </source>
</evidence>
<dbReference type="PANTHER" id="PTHR46417:SF1">
    <property type="entry name" value="TRNA (GUANINE-N(1)-)-METHYLTRANSFERASE"/>
    <property type="match status" value="1"/>
</dbReference>
<evidence type="ECO:0000259" key="18">
    <source>
        <dbReference type="Pfam" id="PF01746"/>
    </source>
</evidence>
<name>A0A9D1LMX6_9FIRM</name>
<dbReference type="EMBL" id="DVMV01000008">
    <property type="protein sequence ID" value="HIU44819.1"/>
    <property type="molecule type" value="Genomic_DNA"/>
</dbReference>
<comment type="subunit">
    <text evidence="4 15 17">Homodimer.</text>
</comment>
<dbReference type="NCBIfam" id="TIGR00088">
    <property type="entry name" value="trmD"/>
    <property type="match status" value="1"/>
</dbReference>
<dbReference type="AlphaFoldDB" id="A0A9D1LMX6"/>
<evidence type="ECO:0000256" key="2">
    <source>
        <dbReference type="ARBA" id="ARBA00004496"/>
    </source>
</evidence>
<reference evidence="19" key="1">
    <citation type="submission" date="2020-10" db="EMBL/GenBank/DDBJ databases">
        <authorList>
            <person name="Gilroy R."/>
        </authorList>
    </citation>
    <scope>NUCLEOTIDE SEQUENCE</scope>
    <source>
        <strain evidence="19">ChiGjej1B1-22543</strain>
    </source>
</reference>
<dbReference type="PIRSF" id="PIRSF000386">
    <property type="entry name" value="tRNA_mtase"/>
    <property type="match status" value="1"/>
</dbReference>
<dbReference type="FunFam" id="1.10.1270.20:FF:000001">
    <property type="entry name" value="tRNA (guanine-N(1)-)-methyltransferase"/>
    <property type="match status" value="1"/>
</dbReference>
<dbReference type="CDD" id="cd18080">
    <property type="entry name" value="TrmD-like"/>
    <property type="match status" value="1"/>
</dbReference>
<dbReference type="HAMAP" id="MF_00605">
    <property type="entry name" value="TrmD"/>
    <property type="match status" value="1"/>
</dbReference>
<evidence type="ECO:0000313" key="19">
    <source>
        <dbReference type="EMBL" id="HIU44819.1"/>
    </source>
</evidence>
<reference evidence="19" key="2">
    <citation type="journal article" date="2021" name="PeerJ">
        <title>Extensive microbial diversity within the chicken gut microbiome revealed by metagenomics and culture.</title>
        <authorList>
            <person name="Gilroy R."/>
            <person name="Ravi A."/>
            <person name="Getino M."/>
            <person name="Pursley I."/>
            <person name="Horton D.L."/>
            <person name="Alikhan N.F."/>
            <person name="Baker D."/>
            <person name="Gharbi K."/>
            <person name="Hall N."/>
            <person name="Watson M."/>
            <person name="Adriaenssens E.M."/>
            <person name="Foster-Nyarko E."/>
            <person name="Jarju S."/>
            <person name="Secka A."/>
            <person name="Antonio M."/>
            <person name="Oren A."/>
            <person name="Chaudhuri R.R."/>
            <person name="La Ragione R."/>
            <person name="Hildebrand F."/>
            <person name="Pallen M.J."/>
        </authorList>
    </citation>
    <scope>NUCLEOTIDE SEQUENCE</scope>
    <source>
        <strain evidence="19">ChiGjej1B1-22543</strain>
    </source>
</reference>
<sequence length="257" mass="28737">MKIRVLTLFPAMFDGFATTSIIKRAIGKGIVDFQAVDIRSYTKDKYNRTDTAPIGGGAGLVQKCQPIVDCIKANGGDSAHKILLSPRGKTYKEEDAVRLSKMDSIMLICGHFEGIDERVNDYVDELISIGDYILTGGEIPSMAIADSVIRLLDGAIAKESLDDESFSDGALEYPQYTEPYDYDGKKVPAILYSGNHEAIAKWRRKQSLLLTRKYRPDLFAKLTLSKQDKKLLLEADSEQEPEWERKAIEKGKAFMKE</sequence>
<dbReference type="PANTHER" id="PTHR46417">
    <property type="entry name" value="TRNA (GUANINE-N(1)-)-METHYLTRANSFERASE"/>
    <property type="match status" value="1"/>
</dbReference>
<evidence type="ECO:0000256" key="8">
    <source>
        <dbReference type="ARBA" id="ARBA00022603"/>
    </source>
</evidence>
<comment type="similarity">
    <text evidence="3 15 17">Belongs to the RNA methyltransferase TrmD family.</text>
</comment>
<dbReference type="InterPro" id="IPR023148">
    <property type="entry name" value="tRNA_m1G_MeTrfase_C_sf"/>
</dbReference>
<evidence type="ECO:0000256" key="11">
    <source>
        <dbReference type="ARBA" id="ARBA00022694"/>
    </source>
</evidence>
<dbReference type="Pfam" id="PF01746">
    <property type="entry name" value="tRNA_m1G_MT"/>
    <property type="match status" value="1"/>
</dbReference>
<evidence type="ECO:0000256" key="13">
    <source>
        <dbReference type="ARBA" id="ARBA00033392"/>
    </source>
</evidence>
<keyword evidence="9 15" id="KW-0808">Transferase</keyword>